<evidence type="ECO:0000313" key="2">
    <source>
        <dbReference type="EMBL" id="SUB80276.1"/>
    </source>
</evidence>
<reference evidence="2 3" key="1">
    <citation type="submission" date="2018-06" db="EMBL/GenBank/DDBJ databases">
        <authorList>
            <consortium name="Pathogen Informatics"/>
            <person name="Doyle S."/>
        </authorList>
    </citation>
    <scope>NUCLEOTIDE SEQUENCE [LARGE SCALE GENOMIC DNA]</scope>
    <source>
        <strain evidence="2 3">NCTC13063</strain>
    </source>
</reference>
<keyword evidence="1" id="KW-0732">Signal</keyword>
<evidence type="ECO:0000313" key="3">
    <source>
        <dbReference type="Proteomes" id="UP000255283"/>
    </source>
</evidence>
<evidence type="ECO:0008006" key="4">
    <source>
        <dbReference type="Google" id="ProtNLM"/>
    </source>
</evidence>
<dbReference type="EMBL" id="UGTJ01000001">
    <property type="protein sequence ID" value="SUB80276.1"/>
    <property type="molecule type" value="Genomic_DNA"/>
</dbReference>
<organism evidence="2 3">
    <name type="scientific">Segatella buccae</name>
    <dbReference type="NCBI Taxonomy" id="28126"/>
    <lineage>
        <taxon>Bacteria</taxon>
        <taxon>Pseudomonadati</taxon>
        <taxon>Bacteroidota</taxon>
        <taxon>Bacteroidia</taxon>
        <taxon>Bacteroidales</taxon>
        <taxon>Prevotellaceae</taxon>
        <taxon>Segatella</taxon>
    </lineage>
</organism>
<dbReference type="Proteomes" id="UP000255283">
    <property type="component" value="Unassembled WGS sequence"/>
</dbReference>
<comment type="caution">
    <text evidence="2">The sequence shown here is derived from an EMBL/GenBank/DDBJ whole genome shotgun (WGS) entry which is preliminary data.</text>
</comment>
<gene>
    <name evidence="2" type="ORF">NCTC13063_01559</name>
</gene>
<sequence>MKQLRLMLAVTMSACCLGVWAEGKQTVTVNGLAVEKSVKKITFSSGNATLTYADGSGQTEDMGLLRLSFTYSQTTGISRSTTAEARPMVSRVYNLNGQYVGASLSGLPKGIYIVNGRKVVVK</sequence>
<evidence type="ECO:0000256" key="1">
    <source>
        <dbReference type="SAM" id="SignalP"/>
    </source>
</evidence>
<accession>A0AAQ1UL23</accession>
<dbReference type="RefSeq" id="WP_115153763.1">
    <property type="nucleotide sequence ID" value="NZ_DBFWLE010000013.1"/>
</dbReference>
<protein>
    <recommendedName>
        <fullName evidence="4">Subtilase</fullName>
    </recommendedName>
</protein>
<feature type="signal peptide" evidence="1">
    <location>
        <begin position="1"/>
        <end position="21"/>
    </location>
</feature>
<feature type="chain" id="PRO_5042816696" description="Subtilase" evidence="1">
    <location>
        <begin position="22"/>
        <end position="122"/>
    </location>
</feature>
<dbReference type="AlphaFoldDB" id="A0AAQ1UL23"/>
<name>A0AAQ1UL23_9BACT</name>
<proteinExistence type="predicted"/>